<evidence type="ECO:0000256" key="8">
    <source>
        <dbReference type="ARBA" id="ARBA00023166"/>
    </source>
</evidence>
<dbReference type="GO" id="GO:0050660">
    <property type="term" value="F:flavin adenine dinucleotide binding"/>
    <property type="evidence" value="ECO:0007669"/>
    <property type="project" value="InterPro"/>
</dbReference>
<keyword evidence="4" id="KW-0285">Flavoprotein</keyword>
<keyword evidence="19" id="KW-1185">Reference proteome</keyword>
<dbReference type="PANTHER" id="PTHR47470">
    <property type="entry name" value="CHOLESTEROL OXIDASE"/>
    <property type="match status" value="1"/>
</dbReference>
<reference evidence="18 19" key="1">
    <citation type="submission" date="2018-03" db="EMBL/GenBank/DDBJ databases">
        <title>Draft Genome Sequences of the Obligatory Marine Myxobacteria Enhygromyxa salina SWB005.</title>
        <authorList>
            <person name="Poehlein A."/>
            <person name="Moghaddam J.A."/>
            <person name="Harms H."/>
            <person name="Alanjari M."/>
            <person name="Koenig G.M."/>
            <person name="Daniel R."/>
            <person name="Schaeberle T.F."/>
        </authorList>
    </citation>
    <scope>NUCLEOTIDE SEQUENCE [LARGE SCALE GENOMIC DNA]</scope>
    <source>
        <strain evidence="18 19">SWB005</strain>
    </source>
</reference>
<evidence type="ECO:0000256" key="15">
    <source>
        <dbReference type="ARBA" id="ARBA00049778"/>
    </source>
</evidence>
<dbReference type="AlphaFoldDB" id="A0A2S9YE71"/>
<keyword evidence="5" id="KW-0274">FAD</keyword>
<dbReference type="InterPro" id="IPR036188">
    <property type="entry name" value="FAD/NAD-bd_sf"/>
</dbReference>
<evidence type="ECO:0000313" key="19">
    <source>
        <dbReference type="Proteomes" id="UP000237968"/>
    </source>
</evidence>
<evidence type="ECO:0000256" key="2">
    <source>
        <dbReference type="ARBA" id="ARBA00010790"/>
    </source>
</evidence>
<gene>
    <name evidence="18" type="primary">choD_2</name>
    <name evidence="18" type="ORF">ENSA5_16960</name>
</gene>
<dbReference type="RefSeq" id="WP_106391149.1">
    <property type="nucleotide sequence ID" value="NZ_PVNK01000094.1"/>
</dbReference>
<comment type="cofactor">
    <cofactor evidence="1">
        <name>FAD</name>
        <dbReference type="ChEBI" id="CHEBI:57692"/>
    </cofactor>
</comment>
<evidence type="ECO:0000259" key="17">
    <source>
        <dbReference type="Pfam" id="PF05199"/>
    </source>
</evidence>
<dbReference type="EC" id="5.3.3.1" evidence="11"/>
<feature type="domain" description="Glucose-methanol-choline oxidoreductase C-terminal" evidence="17">
    <location>
        <begin position="458"/>
        <end position="513"/>
    </location>
</feature>
<evidence type="ECO:0000313" key="18">
    <source>
        <dbReference type="EMBL" id="PRQ03306.1"/>
    </source>
</evidence>
<keyword evidence="3" id="KW-0153">Cholesterol metabolism</keyword>
<evidence type="ECO:0000256" key="7">
    <source>
        <dbReference type="ARBA" id="ARBA00023098"/>
    </source>
</evidence>
<dbReference type="GO" id="GO:0008203">
    <property type="term" value="P:cholesterol metabolic process"/>
    <property type="evidence" value="ECO:0007669"/>
    <property type="project" value="UniProtKB-KW"/>
</dbReference>
<dbReference type="Pfam" id="PF00732">
    <property type="entry name" value="GMC_oxred_N"/>
    <property type="match status" value="1"/>
</dbReference>
<evidence type="ECO:0000256" key="4">
    <source>
        <dbReference type="ARBA" id="ARBA00022630"/>
    </source>
</evidence>
<protein>
    <recommendedName>
        <fullName evidence="14">Cholesterol oxidase</fullName>
        <ecNumber evidence="13">1.1.3.6</ecNumber>
        <ecNumber evidence="11">5.3.3.1</ecNumber>
    </recommendedName>
    <alternativeName>
        <fullName evidence="15">Cholesterol isomerase</fullName>
    </alternativeName>
</protein>
<dbReference type="PANTHER" id="PTHR47470:SF1">
    <property type="entry name" value="FAD-DEPENDENT OXIDOREDUCTASE 2 FAD BINDING DOMAIN-CONTAINING PROTEIN"/>
    <property type="match status" value="1"/>
</dbReference>
<keyword evidence="9" id="KW-0753">Steroid metabolism</keyword>
<evidence type="ECO:0000256" key="14">
    <source>
        <dbReference type="ARBA" id="ARBA00049744"/>
    </source>
</evidence>
<evidence type="ECO:0000259" key="16">
    <source>
        <dbReference type="Pfam" id="PF00732"/>
    </source>
</evidence>
<keyword evidence="8" id="KW-1207">Sterol metabolism</keyword>
<dbReference type="Gene3D" id="3.50.50.60">
    <property type="entry name" value="FAD/NAD(P)-binding domain"/>
    <property type="match status" value="3"/>
</dbReference>
<evidence type="ECO:0000256" key="5">
    <source>
        <dbReference type="ARBA" id="ARBA00022827"/>
    </source>
</evidence>
<dbReference type="EMBL" id="PVNK01000094">
    <property type="protein sequence ID" value="PRQ03306.1"/>
    <property type="molecule type" value="Genomic_DNA"/>
</dbReference>
<evidence type="ECO:0000256" key="6">
    <source>
        <dbReference type="ARBA" id="ARBA00023002"/>
    </source>
</evidence>
<sequence>MADSTYDAVIIGSGFGGSINALRLAEAGRSVLVLERGRRYAPKDFPRDVRDVDKLLWRYPDKRRSQGLYELRFMSGVASVTAAGVGGGSLIYASIHYRPQARIFEDPRWPDAFNLDTLDTYYSKVSDELGVKTVPEKLRLPKRDAFHVAAEAMGRPSFDTPQAVSWKQIHGAGEGRQPCQLCAECEFGCTYGSKNTLDFTYLAKAQARGAQLATGRNVSHVAPTRGAGGGWDVHYEDTSSGEAGVVTGRRVIVAAGTLGTNELLLRSRDVAKTLPKLSPRLGRGYSANGDFLGNIQNAASDLEPWVGPDVTSVMWCFDRAPGFAMATPTFNQPVMEVLASLGQPPPNALMRMLSGPLYHRLPKLLPWALKTGLLSKPLRRPAKGAGPAERMTTVFAIGQDNADGRIVLRRGELDVLWDYERDNRGLIERQQQEMAKLAKRYGGTFGNLATWDLFRRILTVHNLGGCALSSSADAGVVGIDGQVHGHEGLYVADGSVVPTSIGSHPVMTISAIAEWIAERVVASYI</sequence>
<dbReference type="SUPFAM" id="SSF51905">
    <property type="entry name" value="FAD/NAD(P)-binding domain"/>
    <property type="match status" value="1"/>
</dbReference>
<organism evidence="18 19">
    <name type="scientific">Enhygromyxa salina</name>
    <dbReference type="NCBI Taxonomy" id="215803"/>
    <lineage>
        <taxon>Bacteria</taxon>
        <taxon>Pseudomonadati</taxon>
        <taxon>Myxococcota</taxon>
        <taxon>Polyangia</taxon>
        <taxon>Nannocystales</taxon>
        <taxon>Nannocystaceae</taxon>
        <taxon>Enhygromyxa</taxon>
    </lineage>
</organism>
<comment type="caution">
    <text evidence="18">The sequence shown here is derived from an EMBL/GenBank/DDBJ whole genome shotgun (WGS) entry which is preliminary data.</text>
</comment>
<evidence type="ECO:0000256" key="11">
    <source>
        <dbReference type="ARBA" id="ARBA00038856"/>
    </source>
</evidence>
<keyword evidence="6 18" id="KW-0560">Oxidoreductase</keyword>
<keyword evidence="10" id="KW-0413">Isomerase</keyword>
<accession>A0A2S9YE71</accession>
<dbReference type="InterPro" id="IPR000172">
    <property type="entry name" value="GMC_OxRdtase_N"/>
</dbReference>
<evidence type="ECO:0000256" key="12">
    <source>
        <dbReference type="ARBA" id="ARBA00049645"/>
    </source>
</evidence>
<dbReference type="InterPro" id="IPR052542">
    <property type="entry name" value="Cholesterol_Oxidase"/>
</dbReference>
<evidence type="ECO:0000256" key="13">
    <source>
        <dbReference type="ARBA" id="ARBA00049723"/>
    </source>
</evidence>
<evidence type="ECO:0000256" key="9">
    <source>
        <dbReference type="ARBA" id="ARBA00023221"/>
    </source>
</evidence>
<comment type="pathway">
    <text evidence="12">Steroid metabolism; cholesterol degradation.</text>
</comment>
<dbReference type="InterPro" id="IPR007867">
    <property type="entry name" value="GMC_OxRtase_C"/>
</dbReference>
<evidence type="ECO:0000256" key="10">
    <source>
        <dbReference type="ARBA" id="ARBA00023235"/>
    </source>
</evidence>
<dbReference type="OrthoDB" id="337582at2"/>
<dbReference type="Proteomes" id="UP000237968">
    <property type="component" value="Unassembled WGS sequence"/>
</dbReference>
<feature type="domain" description="Glucose-methanol-choline oxidoreductase N-terminal" evidence="16">
    <location>
        <begin position="80"/>
        <end position="267"/>
    </location>
</feature>
<dbReference type="EC" id="1.1.3.6" evidence="13"/>
<evidence type="ECO:0000256" key="3">
    <source>
        <dbReference type="ARBA" id="ARBA00022548"/>
    </source>
</evidence>
<name>A0A2S9YE71_9BACT</name>
<proteinExistence type="inferred from homology"/>
<dbReference type="GO" id="GO:0004769">
    <property type="term" value="F:steroid Delta-isomerase activity"/>
    <property type="evidence" value="ECO:0007669"/>
    <property type="project" value="UniProtKB-EC"/>
</dbReference>
<comment type="similarity">
    <text evidence="2">Belongs to the GMC oxidoreductase family.</text>
</comment>
<dbReference type="Pfam" id="PF05199">
    <property type="entry name" value="GMC_oxred_C"/>
    <property type="match status" value="1"/>
</dbReference>
<keyword evidence="7" id="KW-0443">Lipid metabolism</keyword>
<dbReference type="GO" id="GO:0016995">
    <property type="term" value="F:cholesterol oxidase activity"/>
    <property type="evidence" value="ECO:0007669"/>
    <property type="project" value="UniProtKB-EC"/>
</dbReference>
<evidence type="ECO:0000256" key="1">
    <source>
        <dbReference type="ARBA" id="ARBA00001974"/>
    </source>
</evidence>